<proteinExistence type="predicted"/>
<sequence length="511" mass="57588">MDHNEVSDYFSISESAQVVEDESVGNKTVKVKTNKAKKEQNDTYIVEDESSNNKMSKLKTNKEKKGQNRESMRLIVAERLYHLRSTTEYRDMPLIEINKCIDKFRRKNLSFPATVSDWAEHEMIRRHVNYKRSTLNVSEMIETQDTVAPINNRIRACKPNGNRKRTKKGKHVNCNASIDVDKSNSNLSEEYIGSTLNVSKMNETQDTVAPINNRIRAHKPNGNHKGTKKGKHVNCNASIDVDKSDSNLSEENIGSTLNVSKMIETQDTVAPINNRIRARKPKGNYVDYNAPIDVDESDQSLSEKNIGSALNDSEMLEIQDITAPTIKKTKARRPNDNSKKRKHIDHTAPANVDDSDPTLLEKNIRSAKIQDTVAPANHRTKACNDNSKKDHNTLINDGNPGSPLNVGEILDTQDTTAPNNNRFNARKPNATGNSKKAKKEKHVDHNVSINVDDGDTALSEKNIDSTITIYYINSPSLQCLWYFILLYKLTENIGTSSAYPRRSSRKRKATQ</sequence>
<reference evidence="2 3" key="1">
    <citation type="journal article" date="2019" name="Environ. Microbiol.">
        <title>At the nexus of three kingdoms: the genome of the mycorrhizal fungus Gigaspora margarita provides insights into plant, endobacterial and fungal interactions.</title>
        <authorList>
            <person name="Venice F."/>
            <person name="Ghignone S."/>
            <person name="Salvioli di Fossalunga A."/>
            <person name="Amselem J."/>
            <person name="Novero M."/>
            <person name="Xianan X."/>
            <person name="Sedzielewska Toro K."/>
            <person name="Morin E."/>
            <person name="Lipzen A."/>
            <person name="Grigoriev I.V."/>
            <person name="Henrissat B."/>
            <person name="Martin F.M."/>
            <person name="Bonfante P."/>
        </authorList>
    </citation>
    <scope>NUCLEOTIDE SEQUENCE [LARGE SCALE GENOMIC DNA]</scope>
    <source>
        <strain evidence="2 3">BEG34</strain>
    </source>
</reference>
<evidence type="ECO:0000256" key="1">
    <source>
        <dbReference type="SAM" id="MobiDB-lite"/>
    </source>
</evidence>
<gene>
    <name evidence="2" type="ORF">F8M41_012405</name>
</gene>
<feature type="compositionally biased region" description="Polar residues" evidence="1">
    <location>
        <begin position="412"/>
        <end position="423"/>
    </location>
</feature>
<keyword evidence="2" id="KW-0418">Kinase</keyword>
<dbReference type="AlphaFoldDB" id="A0A8H3X159"/>
<protein>
    <submittedName>
        <fullName evidence="2">Tkl protein kinase</fullName>
    </submittedName>
</protein>
<keyword evidence="3" id="KW-1185">Reference proteome</keyword>
<feature type="region of interest" description="Disordered" evidence="1">
    <location>
        <begin position="328"/>
        <end position="357"/>
    </location>
</feature>
<organism evidence="2 3">
    <name type="scientific">Gigaspora margarita</name>
    <dbReference type="NCBI Taxonomy" id="4874"/>
    <lineage>
        <taxon>Eukaryota</taxon>
        <taxon>Fungi</taxon>
        <taxon>Fungi incertae sedis</taxon>
        <taxon>Mucoromycota</taxon>
        <taxon>Glomeromycotina</taxon>
        <taxon>Glomeromycetes</taxon>
        <taxon>Diversisporales</taxon>
        <taxon>Gigasporaceae</taxon>
        <taxon>Gigaspora</taxon>
    </lineage>
</organism>
<dbReference type="Proteomes" id="UP000439903">
    <property type="component" value="Unassembled WGS sequence"/>
</dbReference>
<evidence type="ECO:0000313" key="2">
    <source>
        <dbReference type="EMBL" id="KAF0378595.1"/>
    </source>
</evidence>
<dbReference type="EMBL" id="WTPW01002516">
    <property type="protein sequence ID" value="KAF0378595.1"/>
    <property type="molecule type" value="Genomic_DNA"/>
</dbReference>
<dbReference type="OrthoDB" id="2422570at2759"/>
<feature type="region of interest" description="Disordered" evidence="1">
    <location>
        <begin position="375"/>
        <end position="443"/>
    </location>
</feature>
<feature type="region of interest" description="Disordered" evidence="1">
    <location>
        <begin position="45"/>
        <end position="68"/>
    </location>
</feature>
<comment type="caution">
    <text evidence="2">The sequence shown here is derived from an EMBL/GenBank/DDBJ whole genome shotgun (WGS) entry which is preliminary data.</text>
</comment>
<accession>A0A8H3X159</accession>
<name>A0A8H3X159_GIGMA</name>
<evidence type="ECO:0000313" key="3">
    <source>
        <dbReference type="Proteomes" id="UP000439903"/>
    </source>
</evidence>
<dbReference type="GO" id="GO:0016301">
    <property type="term" value="F:kinase activity"/>
    <property type="evidence" value="ECO:0007669"/>
    <property type="project" value="UniProtKB-KW"/>
</dbReference>
<keyword evidence="2" id="KW-0808">Transferase</keyword>